<dbReference type="SUPFAM" id="SSF51735">
    <property type="entry name" value="NAD(P)-binding Rossmann-fold domains"/>
    <property type="match status" value="1"/>
</dbReference>
<accession>A0ABD5RCD8</accession>
<dbReference type="RefSeq" id="WP_227229904.1">
    <property type="nucleotide sequence ID" value="NZ_JAJCVJ010000002.1"/>
</dbReference>
<feature type="domain" description="NAD-dependent epimerase/dehydratase" evidence="1">
    <location>
        <begin position="4"/>
        <end position="221"/>
    </location>
</feature>
<sequence length="298" mass="31938">MKTLVSGSTGLIGRALVSHLRDAGHEVTRLVRPGTSDSADGVEWDPANGLLDPDDVEGFDAVVHLAGESINQRWTDATKDRILQSRVQGTELLAGTLAELDEPPEVLVSASAVGYYGDRGDEWLPEDAGAGDLFISDVCQQWEDASQVASENGVRVVNIRTGVVLSDEGGALPQMLPPFKLGLGGKLGSGDQFMPWVAREDVVGAIAFLLEHEELSGPVNVCAPNPVRNTELTDALGDVLGRPTVFFVPAFGVRLLFGQMGEELLLASDRVRPAKLADAGFEWEYEELTPALEHALRD</sequence>
<proteinExistence type="predicted"/>
<dbReference type="InterPro" id="IPR013549">
    <property type="entry name" value="DUF1731"/>
</dbReference>
<organism evidence="3 4">
    <name type="scientific">Salinirubrum litoreum</name>
    <dbReference type="NCBI Taxonomy" id="1126234"/>
    <lineage>
        <taxon>Archaea</taxon>
        <taxon>Methanobacteriati</taxon>
        <taxon>Methanobacteriota</taxon>
        <taxon>Stenosarchaea group</taxon>
        <taxon>Halobacteria</taxon>
        <taxon>Halobacteriales</taxon>
        <taxon>Haloferacaceae</taxon>
        <taxon>Salinirubrum</taxon>
    </lineage>
</organism>
<name>A0ABD5RCD8_9EURY</name>
<evidence type="ECO:0000313" key="3">
    <source>
        <dbReference type="EMBL" id="MFC5367659.1"/>
    </source>
</evidence>
<evidence type="ECO:0000313" key="4">
    <source>
        <dbReference type="Proteomes" id="UP001596201"/>
    </source>
</evidence>
<dbReference type="InterPro" id="IPR036291">
    <property type="entry name" value="NAD(P)-bd_dom_sf"/>
</dbReference>
<dbReference type="InterPro" id="IPR001509">
    <property type="entry name" value="Epimerase_deHydtase"/>
</dbReference>
<evidence type="ECO:0000259" key="2">
    <source>
        <dbReference type="Pfam" id="PF08338"/>
    </source>
</evidence>
<dbReference type="NCBIfam" id="TIGR01777">
    <property type="entry name" value="yfcH"/>
    <property type="match status" value="1"/>
</dbReference>
<dbReference type="Gene3D" id="3.40.50.720">
    <property type="entry name" value="NAD(P)-binding Rossmann-like Domain"/>
    <property type="match status" value="1"/>
</dbReference>
<comment type="caution">
    <text evidence="3">The sequence shown here is derived from an EMBL/GenBank/DDBJ whole genome shotgun (WGS) entry which is preliminary data.</text>
</comment>
<dbReference type="InterPro" id="IPR010099">
    <property type="entry name" value="SDR39U1"/>
</dbReference>
<dbReference type="PANTHER" id="PTHR11092">
    <property type="entry name" value="SUGAR NUCLEOTIDE EPIMERASE RELATED"/>
    <property type="match status" value="1"/>
</dbReference>
<keyword evidence="4" id="KW-1185">Reference proteome</keyword>
<dbReference type="CDD" id="cd05242">
    <property type="entry name" value="SDR_a8"/>
    <property type="match status" value="1"/>
</dbReference>
<protein>
    <submittedName>
        <fullName evidence="3">TIGR01777 family oxidoreductase</fullName>
    </submittedName>
</protein>
<feature type="domain" description="DUF1731" evidence="2">
    <location>
        <begin position="248"/>
        <end position="295"/>
    </location>
</feature>
<dbReference type="AlphaFoldDB" id="A0ABD5RCD8"/>
<dbReference type="Proteomes" id="UP001596201">
    <property type="component" value="Unassembled WGS sequence"/>
</dbReference>
<dbReference type="Pfam" id="PF01370">
    <property type="entry name" value="Epimerase"/>
    <property type="match status" value="1"/>
</dbReference>
<gene>
    <name evidence="3" type="ORF">ACFPJ5_12000</name>
</gene>
<evidence type="ECO:0000259" key="1">
    <source>
        <dbReference type="Pfam" id="PF01370"/>
    </source>
</evidence>
<dbReference type="PANTHER" id="PTHR11092:SF0">
    <property type="entry name" value="EPIMERASE FAMILY PROTEIN SDR39U1"/>
    <property type="match status" value="1"/>
</dbReference>
<dbReference type="EMBL" id="JBHSKX010000002">
    <property type="protein sequence ID" value="MFC5367659.1"/>
    <property type="molecule type" value="Genomic_DNA"/>
</dbReference>
<dbReference type="Pfam" id="PF08338">
    <property type="entry name" value="DUF1731"/>
    <property type="match status" value="1"/>
</dbReference>
<reference evidence="3 4" key="1">
    <citation type="journal article" date="2019" name="Int. J. Syst. Evol. Microbiol.">
        <title>The Global Catalogue of Microorganisms (GCM) 10K type strain sequencing project: providing services to taxonomists for standard genome sequencing and annotation.</title>
        <authorList>
            <consortium name="The Broad Institute Genomics Platform"/>
            <consortium name="The Broad Institute Genome Sequencing Center for Infectious Disease"/>
            <person name="Wu L."/>
            <person name="Ma J."/>
        </authorList>
    </citation>
    <scope>NUCLEOTIDE SEQUENCE [LARGE SCALE GENOMIC DNA]</scope>
    <source>
        <strain evidence="3 4">CGMCC 1.12237</strain>
    </source>
</reference>